<dbReference type="AlphaFoldDB" id="A0A0P7CWS4"/>
<dbReference type="RefSeq" id="WP_015268418.1">
    <property type="nucleotide sequence ID" value="NZ_AP022055.1"/>
</dbReference>
<organism evidence="1 7">
    <name type="scientific">Pseudomonas putida</name>
    <name type="common">Arthrobacter siderocapsulatus</name>
    <dbReference type="NCBI Taxonomy" id="303"/>
    <lineage>
        <taxon>Bacteria</taxon>
        <taxon>Pseudomonadati</taxon>
        <taxon>Pseudomonadota</taxon>
        <taxon>Gammaproteobacteria</taxon>
        <taxon>Pseudomonadales</taxon>
        <taxon>Pseudomonadaceae</taxon>
        <taxon>Pseudomonas</taxon>
    </lineage>
</organism>
<dbReference type="Proteomes" id="UP000278162">
    <property type="component" value="Unassembled WGS sequence"/>
</dbReference>
<reference evidence="5 11" key="7">
    <citation type="submission" date="2020-09" db="EMBL/GenBank/DDBJ databases">
        <title>Co-existence of a novel multidrug-resistance efflux pump with carbapenem resistance gene blaVIM-2 in one megaplasmid in Pseudomonas putida.</title>
        <authorList>
            <person name="Peng K."/>
            <person name="Li R."/>
        </authorList>
    </citation>
    <scope>NUCLEOTIDE SEQUENCE [LARGE SCALE GENOMIC DNA]</scope>
    <source>
        <strain evidence="5 11">ZXPA-20</strain>
    </source>
</reference>
<evidence type="ECO:0000313" key="1">
    <source>
        <dbReference type="EMBL" id="KPM66185.1"/>
    </source>
</evidence>
<reference evidence="10" key="5">
    <citation type="submission" date="2019-04" db="EMBL/GenBank/DDBJ databases">
        <title>Genome sequence of Pseudomonas putida 1290, an auxin catabolizing strain.</title>
        <authorList>
            <person name="Laird T.S."/>
            <person name="Leveau J.H.J."/>
        </authorList>
    </citation>
    <scope>NUCLEOTIDE SEQUENCE [LARGE SCALE GENOMIC DNA]</scope>
    <source>
        <strain evidence="10">1290</strain>
    </source>
</reference>
<evidence type="ECO:0000313" key="7">
    <source>
        <dbReference type="Proteomes" id="UP000050437"/>
    </source>
</evidence>
<evidence type="ECO:0000313" key="4">
    <source>
        <dbReference type="EMBL" id="QJQ07905.1"/>
    </source>
</evidence>
<protein>
    <submittedName>
        <fullName evidence="1">Uncharacterized protein</fullName>
    </submittedName>
</protein>
<gene>
    <name evidence="4" type="ORF">A3L25_000175</name>
    <name evidence="3" type="ORF">E6B08_00210</name>
    <name evidence="6" type="ORF">EFK07_22050</name>
    <name evidence="1" type="ORF">HB13667_09855</name>
    <name evidence="5" type="ORF">ID616_00195</name>
    <name evidence="2" type="ORF">P3W50_29000</name>
</gene>
<dbReference type="EMBL" id="RJAI01000056">
    <property type="protein sequence ID" value="RNF84699.1"/>
    <property type="molecule type" value="Genomic_DNA"/>
</dbReference>
<reference evidence="4 8" key="2">
    <citation type="submission" date="2016-04" db="EMBL/GenBank/DDBJ databases">
        <authorList>
            <person name="Qiu J."/>
        </authorList>
    </citation>
    <scope>NUCLEOTIDE SEQUENCE [LARGE SCALE GENOMIC DNA]</scope>
    <source>
        <strain evidence="4 8">JQ581</strain>
    </source>
</reference>
<dbReference type="OrthoDB" id="6901627at2"/>
<evidence type="ECO:0000313" key="10">
    <source>
        <dbReference type="Proteomes" id="UP000298551"/>
    </source>
</evidence>
<dbReference type="Proteomes" id="UP000516786">
    <property type="component" value="Chromosome"/>
</dbReference>
<evidence type="ECO:0000313" key="5">
    <source>
        <dbReference type="EMBL" id="QOC98186.1"/>
    </source>
</evidence>
<dbReference type="EMBL" id="CP061723">
    <property type="protein sequence ID" value="QOC98186.1"/>
    <property type="molecule type" value="Genomic_DNA"/>
</dbReference>
<reference evidence="1 7" key="1">
    <citation type="submission" date="2015-10" db="EMBL/GenBank/DDBJ databases">
        <title>Pseudomonas putida clinical strains.</title>
        <authorList>
            <person name="Molina L."/>
            <person name="Udaondo Z."/>
        </authorList>
    </citation>
    <scope>NUCLEOTIDE SEQUENCE [LARGE SCALE GENOMIC DNA]</scope>
    <source>
        <strain evidence="1 7">HB13667</strain>
    </source>
</reference>
<dbReference type="Proteomes" id="UP000050437">
    <property type="component" value="Unassembled WGS sequence"/>
</dbReference>
<evidence type="ECO:0000313" key="9">
    <source>
        <dbReference type="Proteomes" id="UP000278162"/>
    </source>
</evidence>
<dbReference type="Proteomes" id="UP001217741">
    <property type="component" value="Unassembled WGS sequence"/>
</dbReference>
<dbReference type="EMBL" id="CP050951">
    <property type="protein sequence ID" value="QJQ07905.1"/>
    <property type="molecule type" value="Genomic_DNA"/>
</dbReference>
<reference evidence="6 9" key="3">
    <citation type="submission" date="2018-10" db="EMBL/GenBank/DDBJ databases">
        <title>An outbreak of IMP-63 producing strain in France.</title>
        <authorList>
            <person name="Bour M."/>
            <person name="Liapis E."/>
            <person name="Plesiat P."/>
        </authorList>
    </citation>
    <scope>NUCLEOTIDE SEQUENCE [LARGE SCALE GENOMIC DNA]</scope>
    <source>
        <strain evidence="6 9">12917</strain>
    </source>
</reference>
<evidence type="ECO:0000313" key="8">
    <source>
        <dbReference type="Proteomes" id="UP000076857"/>
    </source>
</evidence>
<evidence type="ECO:0000313" key="6">
    <source>
        <dbReference type="EMBL" id="RNF84699.1"/>
    </source>
</evidence>
<dbReference type="Proteomes" id="UP000298551">
    <property type="component" value="Chromosome"/>
</dbReference>
<reference evidence="4 8" key="6">
    <citation type="submission" date="2020-04" db="EMBL/GenBank/DDBJ databases">
        <title>Complete genome sequence of Pseudomonas putida strain JQ581.</title>
        <authorList>
            <person name="Mu Y."/>
        </authorList>
    </citation>
    <scope>NUCLEOTIDE SEQUENCE [LARGE SCALE GENOMIC DNA]</scope>
    <source>
        <strain evidence="4 8">JQ581</strain>
    </source>
</reference>
<dbReference type="EMBL" id="LKKS01000057">
    <property type="protein sequence ID" value="KPM66185.1"/>
    <property type="molecule type" value="Genomic_DNA"/>
</dbReference>
<dbReference type="EMBL" id="CP039371">
    <property type="protein sequence ID" value="QCI09947.1"/>
    <property type="molecule type" value="Genomic_DNA"/>
</dbReference>
<name>A0A0P7CWS4_PSEPU</name>
<evidence type="ECO:0000313" key="11">
    <source>
        <dbReference type="Proteomes" id="UP000516786"/>
    </source>
</evidence>
<evidence type="ECO:0000313" key="2">
    <source>
        <dbReference type="EMBL" id="MDF3874471.1"/>
    </source>
</evidence>
<evidence type="ECO:0000313" key="3">
    <source>
        <dbReference type="EMBL" id="QCI09947.1"/>
    </source>
</evidence>
<dbReference type="EMBL" id="JARJLO010000426">
    <property type="protein sequence ID" value="MDF3874471.1"/>
    <property type="molecule type" value="Genomic_DNA"/>
</dbReference>
<accession>A0A0P7CWS4</accession>
<sequence length="69" mass="7627">MKRTFIGMVEAGEPLMRQALEAIRQAHEAEAAGLPDLEVQRLHLLADSLYQAVIDFQLLKAGKPPSTIQ</sequence>
<dbReference type="GeneID" id="97165509"/>
<reference evidence="2" key="8">
    <citation type="submission" date="2023-03" db="EMBL/GenBank/DDBJ databases">
        <title>Draft assemblies of triclosan tolerant bacteria isolated from returned activated sludge.</title>
        <authorList>
            <person name="Van Hamelsveld S."/>
        </authorList>
    </citation>
    <scope>NUCLEOTIDE SEQUENCE</scope>
    <source>
        <strain evidence="2">GW210012_S60</strain>
    </source>
</reference>
<dbReference type="Proteomes" id="UP000076857">
    <property type="component" value="Chromosome"/>
</dbReference>
<reference evidence="3" key="4">
    <citation type="submission" date="2019-04" db="EMBL/GenBank/DDBJ databases">
        <title>Genome Sequence of Pseudomonas putida 1290, an Auxin Catabolizing Strain.</title>
        <authorList>
            <person name="Laird T.S."/>
            <person name="Leveau J.H.J."/>
        </authorList>
    </citation>
    <scope>NUCLEOTIDE SEQUENCE [LARGE SCALE GENOMIC DNA]</scope>
    <source>
        <strain evidence="3">1290</strain>
    </source>
</reference>
<proteinExistence type="predicted"/>